<evidence type="ECO:0000256" key="7">
    <source>
        <dbReference type="SAM" id="Phobius"/>
    </source>
</evidence>
<dbReference type="AlphaFoldDB" id="A0A5C6CHB5"/>
<dbReference type="Proteomes" id="UP000316304">
    <property type="component" value="Unassembled WGS sequence"/>
</dbReference>
<feature type="transmembrane region" description="Helical" evidence="7">
    <location>
        <begin position="252"/>
        <end position="274"/>
    </location>
</feature>
<evidence type="ECO:0000256" key="2">
    <source>
        <dbReference type="ARBA" id="ARBA00004127"/>
    </source>
</evidence>
<dbReference type="GO" id="GO:0005737">
    <property type="term" value="C:cytoplasm"/>
    <property type="evidence" value="ECO:0007669"/>
    <property type="project" value="TreeGrafter"/>
</dbReference>
<keyword evidence="6 7" id="KW-0472">Membrane</keyword>
<organism evidence="9 10">
    <name type="scientific">Novipirellula galeiformis</name>
    <dbReference type="NCBI Taxonomy" id="2528004"/>
    <lineage>
        <taxon>Bacteria</taxon>
        <taxon>Pseudomonadati</taxon>
        <taxon>Planctomycetota</taxon>
        <taxon>Planctomycetia</taxon>
        <taxon>Pirellulales</taxon>
        <taxon>Pirellulaceae</taxon>
        <taxon>Novipirellula</taxon>
    </lineage>
</organism>
<feature type="transmembrane region" description="Helical" evidence="7">
    <location>
        <begin position="390"/>
        <end position="408"/>
    </location>
</feature>
<keyword evidence="4 7" id="KW-0812">Transmembrane</keyword>
<dbReference type="EMBL" id="SJPT01000004">
    <property type="protein sequence ID" value="TWU23415.1"/>
    <property type="molecule type" value="Genomic_DNA"/>
</dbReference>
<evidence type="ECO:0000313" key="10">
    <source>
        <dbReference type="Proteomes" id="UP000316304"/>
    </source>
</evidence>
<feature type="domain" description="Peptidase M50" evidence="8">
    <location>
        <begin position="202"/>
        <end position="276"/>
    </location>
</feature>
<feature type="transmembrane region" description="Helical" evidence="7">
    <location>
        <begin position="280"/>
        <end position="299"/>
    </location>
</feature>
<evidence type="ECO:0000256" key="5">
    <source>
        <dbReference type="ARBA" id="ARBA00022989"/>
    </source>
</evidence>
<feature type="transmembrane region" description="Helical" evidence="7">
    <location>
        <begin position="429"/>
        <end position="448"/>
    </location>
</feature>
<dbReference type="InterPro" id="IPR001193">
    <property type="entry name" value="MBTPS2"/>
</dbReference>
<comment type="subcellular location">
    <subcellularLocation>
        <location evidence="2">Endomembrane system</location>
        <topology evidence="2">Multi-pass membrane protein</topology>
    </subcellularLocation>
</comment>
<evidence type="ECO:0000256" key="4">
    <source>
        <dbReference type="ARBA" id="ARBA00022692"/>
    </source>
</evidence>
<dbReference type="GO" id="GO:0016020">
    <property type="term" value="C:membrane"/>
    <property type="evidence" value="ECO:0007669"/>
    <property type="project" value="InterPro"/>
</dbReference>
<feature type="transmembrane region" description="Helical" evidence="7">
    <location>
        <begin position="355"/>
        <end position="378"/>
    </location>
</feature>
<keyword evidence="10" id="KW-1185">Reference proteome</keyword>
<comment type="cofactor">
    <cofactor evidence="1">
        <name>Zn(2+)</name>
        <dbReference type="ChEBI" id="CHEBI:29105"/>
    </cofactor>
</comment>
<keyword evidence="5 7" id="KW-1133">Transmembrane helix</keyword>
<accession>A0A5C6CHB5</accession>
<dbReference type="GO" id="GO:0031293">
    <property type="term" value="P:membrane protein intracellular domain proteolysis"/>
    <property type="evidence" value="ECO:0007669"/>
    <property type="project" value="TreeGrafter"/>
</dbReference>
<comment type="caution">
    <text evidence="9">The sequence shown here is derived from an EMBL/GenBank/DDBJ whole genome shotgun (WGS) entry which is preliminary data.</text>
</comment>
<evidence type="ECO:0000256" key="1">
    <source>
        <dbReference type="ARBA" id="ARBA00001947"/>
    </source>
</evidence>
<dbReference type="PANTHER" id="PTHR13325:SF3">
    <property type="entry name" value="MEMBRANE-BOUND TRANSCRIPTION FACTOR SITE-2 PROTEASE"/>
    <property type="match status" value="1"/>
</dbReference>
<dbReference type="PANTHER" id="PTHR13325">
    <property type="entry name" value="PROTEASE M50 MEMBRANE-BOUND TRANSCRIPTION FACTOR SITE 2 PROTEASE"/>
    <property type="match status" value="1"/>
</dbReference>
<comment type="similarity">
    <text evidence="3">Belongs to the peptidase M50B family.</text>
</comment>
<proteinExistence type="inferred from homology"/>
<protein>
    <submittedName>
        <fullName evidence="9">HlyD family secretion protein</fullName>
    </submittedName>
</protein>
<dbReference type="OrthoDB" id="9759690at2"/>
<dbReference type="Pfam" id="PF02163">
    <property type="entry name" value="Peptidase_M50"/>
    <property type="match status" value="1"/>
</dbReference>
<evidence type="ECO:0000256" key="3">
    <source>
        <dbReference type="ARBA" id="ARBA00007931"/>
    </source>
</evidence>
<dbReference type="GO" id="GO:0004222">
    <property type="term" value="F:metalloendopeptidase activity"/>
    <property type="evidence" value="ECO:0007669"/>
    <property type="project" value="InterPro"/>
</dbReference>
<name>A0A5C6CHB5_9BACT</name>
<sequence>MVKTAIDRRLGVRMRGGLTSVESWTRAGRVWILSDPLVRQYFYLLDEEYELLRLLDEDASVANVRQRFETGHVRRRLDPARLIALIARWHREGLVESLSPNQATMLADLGAEERRRRWQQQWLNPLVIRLPGFDPAWILGRIAPHVAWFFSPIMVLFSVLLMCSAILLVTTQFATLRASLPSLDMLAQPNQWFVLLGVAAGIKILHEFGHALVCRRFGIQVKEMGVLLMLLMPCLYCDVSDAWRLPQRRHRMFISAAGIYVELVLAAAATWLWWWSQPGLFHTVCLNVMLIGSVNTVLLNGNPLLRYDGYYLLSDGLGIFNLWSRSRAAVRSAIERLLLGIVSDGDPMDDRFTRLFLIVYGIASIAYRYLVLGFMLLFLHAMLKPLGLEWLAMVGGVWLVATSVIFPARRQLQRRFSPSGRRGVASRNVILSAVGLGLLLIVFFFLPLPNWMTVPAIVQPSPAVDVYVATGGRLVEVNRKYGDPVQRGDLIARLENPELKIEQMQVRGEWERAVAWLEHLESLGATDPATRSMIPAAIARRDDLGRQVQQLADQLHALRLFATTSGVVLPVTRDINETVEEELPEWDDQPLDPQNQNAFLATGTRICTIGSGKQWQMMAFVPQEEIVELQPGLAVRLRLVHLPGEVFDGEVESIASANAKSIPRQLQDSVTLSPGSSTAHVGTRPLGSLYEVRVKIDAETADLWVDARGKARIWLPRRTAFELTRRLLNQTFAL</sequence>
<evidence type="ECO:0000259" key="8">
    <source>
        <dbReference type="Pfam" id="PF02163"/>
    </source>
</evidence>
<feature type="transmembrane region" description="Helical" evidence="7">
    <location>
        <begin position="146"/>
        <end position="171"/>
    </location>
</feature>
<reference evidence="9 10" key="1">
    <citation type="submission" date="2019-02" db="EMBL/GenBank/DDBJ databases">
        <title>Deep-cultivation of Planctomycetes and their phenomic and genomic characterization uncovers novel biology.</title>
        <authorList>
            <person name="Wiegand S."/>
            <person name="Jogler M."/>
            <person name="Boedeker C."/>
            <person name="Pinto D."/>
            <person name="Vollmers J."/>
            <person name="Rivas-Marin E."/>
            <person name="Kohn T."/>
            <person name="Peeters S.H."/>
            <person name="Heuer A."/>
            <person name="Rast P."/>
            <person name="Oberbeckmann S."/>
            <person name="Bunk B."/>
            <person name="Jeske O."/>
            <person name="Meyerdierks A."/>
            <person name="Storesund J.E."/>
            <person name="Kallscheuer N."/>
            <person name="Luecker S."/>
            <person name="Lage O.M."/>
            <person name="Pohl T."/>
            <person name="Merkel B.J."/>
            <person name="Hornburger P."/>
            <person name="Mueller R.-W."/>
            <person name="Bruemmer F."/>
            <person name="Labrenz M."/>
            <person name="Spormann A.M."/>
            <person name="Op Den Camp H."/>
            <person name="Overmann J."/>
            <person name="Amann R."/>
            <person name="Jetten M.S.M."/>
            <person name="Mascher T."/>
            <person name="Medema M.H."/>
            <person name="Devos D.P."/>
            <person name="Kaster A.-K."/>
            <person name="Ovreas L."/>
            <person name="Rohde M."/>
            <person name="Galperin M.Y."/>
            <person name="Jogler C."/>
        </authorList>
    </citation>
    <scope>NUCLEOTIDE SEQUENCE [LARGE SCALE GENOMIC DNA]</scope>
    <source>
        <strain evidence="9 10">Pla52o</strain>
    </source>
</reference>
<dbReference type="SUPFAM" id="SSF111369">
    <property type="entry name" value="HlyD-like secretion proteins"/>
    <property type="match status" value="1"/>
</dbReference>
<dbReference type="Gene3D" id="2.40.30.170">
    <property type="match status" value="1"/>
</dbReference>
<evidence type="ECO:0000313" key="9">
    <source>
        <dbReference type="EMBL" id="TWU23415.1"/>
    </source>
</evidence>
<dbReference type="InterPro" id="IPR008915">
    <property type="entry name" value="Peptidase_M50"/>
</dbReference>
<gene>
    <name evidence="9" type="ORF">Pla52o_29510</name>
</gene>
<dbReference type="GO" id="GO:0012505">
    <property type="term" value="C:endomembrane system"/>
    <property type="evidence" value="ECO:0007669"/>
    <property type="project" value="UniProtKB-SubCell"/>
</dbReference>
<evidence type="ECO:0000256" key="6">
    <source>
        <dbReference type="ARBA" id="ARBA00023136"/>
    </source>
</evidence>
<feature type="transmembrane region" description="Helical" evidence="7">
    <location>
        <begin position="192"/>
        <end position="212"/>
    </location>
</feature>